<dbReference type="SUPFAM" id="SSF109854">
    <property type="entry name" value="DinB/YfiT-like putative metalloenzymes"/>
    <property type="match status" value="1"/>
</dbReference>
<feature type="domain" description="DinB-like" evidence="1">
    <location>
        <begin position="30"/>
        <end position="164"/>
    </location>
</feature>
<dbReference type="RefSeq" id="WP_169682319.1">
    <property type="nucleotide sequence ID" value="NZ_JABBNU010000007.1"/>
</dbReference>
<dbReference type="EMBL" id="JABBNU010000007">
    <property type="protein sequence ID" value="NMM49319.1"/>
    <property type="molecule type" value="Genomic_DNA"/>
</dbReference>
<comment type="caution">
    <text evidence="2">The sequence shown here is derived from an EMBL/GenBank/DDBJ whole genome shotgun (WGS) entry which is preliminary data.</text>
</comment>
<accession>A0A848J4P2</accession>
<organism evidence="2 3">
    <name type="scientific">Marinigracilibium pacificum</name>
    <dbReference type="NCBI Taxonomy" id="2729599"/>
    <lineage>
        <taxon>Bacteria</taxon>
        <taxon>Pseudomonadati</taxon>
        <taxon>Bacteroidota</taxon>
        <taxon>Cytophagia</taxon>
        <taxon>Cytophagales</taxon>
        <taxon>Flammeovirgaceae</taxon>
        <taxon>Marinigracilibium</taxon>
    </lineage>
</organism>
<evidence type="ECO:0000259" key="1">
    <source>
        <dbReference type="Pfam" id="PF12867"/>
    </source>
</evidence>
<proteinExistence type="predicted"/>
<reference evidence="2 3" key="1">
    <citation type="submission" date="2020-04" db="EMBL/GenBank/DDBJ databases">
        <title>Flammeovirgaceae bacterium KN852 isolated from deep sea.</title>
        <authorList>
            <person name="Zhang D.-C."/>
        </authorList>
    </citation>
    <scope>NUCLEOTIDE SEQUENCE [LARGE SCALE GENOMIC DNA]</scope>
    <source>
        <strain evidence="2 3">KN852</strain>
    </source>
</reference>
<keyword evidence="3" id="KW-1185">Reference proteome</keyword>
<name>A0A848J4P2_9BACT</name>
<gene>
    <name evidence="2" type="ORF">HH304_12985</name>
</gene>
<dbReference type="Proteomes" id="UP000559010">
    <property type="component" value="Unassembled WGS sequence"/>
</dbReference>
<dbReference type="AlphaFoldDB" id="A0A848J4P2"/>
<dbReference type="Pfam" id="PF12867">
    <property type="entry name" value="DinB_2"/>
    <property type="match status" value="1"/>
</dbReference>
<sequence>MNIQKPTKDEYPEFYQSYIESVPDDVTQFLEKQWVEIKTFMANTSKSKLNYRYDIGKWTIAEVFGHIVEVEKVMGYRFLAFSRRDVNSIPGFNEDQYVSESVSNRMKPEELADWWYFERGANLNLLKSINEESLNFIGKANELEIKTSALPYILAGHAQHHVNILHERYGI</sequence>
<dbReference type="Gene3D" id="1.20.120.450">
    <property type="entry name" value="dinb family like domain"/>
    <property type="match status" value="1"/>
</dbReference>
<protein>
    <submittedName>
        <fullName evidence="2">DinB family protein</fullName>
    </submittedName>
</protein>
<dbReference type="InterPro" id="IPR034660">
    <property type="entry name" value="DinB/YfiT-like"/>
</dbReference>
<dbReference type="InterPro" id="IPR024775">
    <property type="entry name" value="DinB-like"/>
</dbReference>
<evidence type="ECO:0000313" key="2">
    <source>
        <dbReference type="EMBL" id="NMM49319.1"/>
    </source>
</evidence>
<evidence type="ECO:0000313" key="3">
    <source>
        <dbReference type="Proteomes" id="UP000559010"/>
    </source>
</evidence>